<dbReference type="Proteomes" id="UP000615446">
    <property type="component" value="Unassembled WGS sequence"/>
</dbReference>
<feature type="compositionally biased region" description="Basic residues" evidence="1">
    <location>
        <begin position="14"/>
        <end position="25"/>
    </location>
</feature>
<name>A0A2Z6QUQ7_9GLOM</name>
<organism evidence="2 4">
    <name type="scientific">Rhizophagus clarus</name>
    <dbReference type="NCBI Taxonomy" id="94130"/>
    <lineage>
        <taxon>Eukaryota</taxon>
        <taxon>Fungi</taxon>
        <taxon>Fungi incertae sedis</taxon>
        <taxon>Mucoromycota</taxon>
        <taxon>Glomeromycotina</taxon>
        <taxon>Glomeromycetes</taxon>
        <taxon>Glomerales</taxon>
        <taxon>Glomeraceae</taxon>
        <taxon>Rhizophagus</taxon>
    </lineage>
</organism>
<dbReference type="EMBL" id="BEXD01000557">
    <property type="protein sequence ID" value="GBB88421.1"/>
    <property type="molecule type" value="Genomic_DNA"/>
</dbReference>
<sequence length="152" mass="17569">MTNRTKTTSCSKRSQSKSKSPKKQKTSCSKRERKSKSSTKRDQNCYISFSNLYRRLFNADIRETGMVWNSLPDNIKNEFTKFANRRRILKDFKGIHDAHDVGINGNSSKPIEESQLCIIVDDSTMKRDIMSNAASSDDAEYNKIFNTYVNYE</sequence>
<evidence type="ECO:0000313" key="2">
    <source>
        <dbReference type="EMBL" id="GBB88421.1"/>
    </source>
</evidence>
<gene>
    <name evidence="3" type="ORF">RCL2_002868200</name>
    <name evidence="2" type="ORF">RclHR1_00150017</name>
</gene>
<reference evidence="2 4" key="1">
    <citation type="submission" date="2017-11" db="EMBL/GenBank/DDBJ databases">
        <title>The genome of Rhizophagus clarus HR1 reveals common genetic basis of auxotrophy among arbuscular mycorrhizal fungi.</title>
        <authorList>
            <person name="Kobayashi Y."/>
        </authorList>
    </citation>
    <scope>NUCLEOTIDE SEQUENCE [LARGE SCALE GENOMIC DNA]</scope>
    <source>
        <strain evidence="2 4">HR1</strain>
    </source>
</reference>
<dbReference type="OrthoDB" id="2306764at2759"/>
<proteinExistence type="predicted"/>
<accession>A0A2Z6QUQ7</accession>
<evidence type="ECO:0000313" key="4">
    <source>
        <dbReference type="Proteomes" id="UP000247702"/>
    </source>
</evidence>
<reference evidence="3" key="2">
    <citation type="submission" date="2019-10" db="EMBL/GenBank/DDBJ databases">
        <title>Conservation and host-specific expression of non-tandemly repeated heterogenous ribosome RNA gene in arbuscular mycorrhizal fungi.</title>
        <authorList>
            <person name="Maeda T."/>
            <person name="Kobayashi Y."/>
            <person name="Nakagawa T."/>
            <person name="Ezawa T."/>
            <person name="Yamaguchi K."/>
            <person name="Bino T."/>
            <person name="Nishimoto Y."/>
            <person name="Shigenobu S."/>
            <person name="Kawaguchi M."/>
        </authorList>
    </citation>
    <scope>NUCLEOTIDE SEQUENCE</scope>
    <source>
        <strain evidence="3">HR1</strain>
    </source>
</reference>
<dbReference type="Proteomes" id="UP000247702">
    <property type="component" value="Unassembled WGS sequence"/>
</dbReference>
<evidence type="ECO:0000256" key="1">
    <source>
        <dbReference type="SAM" id="MobiDB-lite"/>
    </source>
</evidence>
<dbReference type="InterPro" id="IPR036910">
    <property type="entry name" value="HMG_box_dom_sf"/>
</dbReference>
<keyword evidence="4" id="KW-1185">Reference proteome</keyword>
<dbReference type="SUPFAM" id="SSF47095">
    <property type="entry name" value="HMG-box"/>
    <property type="match status" value="1"/>
</dbReference>
<protein>
    <submittedName>
        <fullName evidence="2">Uncharacterized protein</fullName>
    </submittedName>
</protein>
<dbReference type="EMBL" id="BLAL01000306">
    <property type="protein sequence ID" value="GET02298.1"/>
    <property type="molecule type" value="Genomic_DNA"/>
</dbReference>
<feature type="compositionally biased region" description="Low complexity" evidence="1">
    <location>
        <begin position="1"/>
        <end position="13"/>
    </location>
</feature>
<dbReference type="AlphaFoldDB" id="A0A2Z6QUQ7"/>
<evidence type="ECO:0000313" key="3">
    <source>
        <dbReference type="EMBL" id="GET02298.1"/>
    </source>
</evidence>
<comment type="caution">
    <text evidence="2">The sequence shown here is derived from an EMBL/GenBank/DDBJ whole genome shotgun (WGS) entry which is preliminary data.</text>
</comment>
<feature type="region of interest" description="Disordered" evidence="1">
    <location>
        <begin position="1"/>
        <end position="40"/>
    </location>
</feature>